<comment type="subcellular location">
    <subcellularLocation>
        <location evidence="1 8">Cell membrane</location>
        <topology evidence="1 8">Multi-pass membrane protein</topology>
    </subcellularLocation>
</comment>
<feature type="transmembrane region" description="Helical" evidence="8">
    <location>
        <begin position="170"/>
        <end position="191"/>
    </location>
</feature>
<accession>A0A7C9UUR9</accession>
<evidence type="ECO:0000256" key="5">
    <source>
        <dbReference type="ARBA" id="ARBA00022692"/>
    </source>
</evidence>
<dbReference type="Proteomes" id="UP000480684">
    <property type="component" value="Unassembled WGS sequence"/>
</dbReference>
<evidence type="ECO:0000313" key="10">
    <source>
        <dbReference type="EMBL" id="NFV80506.1"/>
    </source>
</evidence>
<feature type="transmembrane region" description="Helical" evidence="8">
    <location>
        <begin position="20"/>
        <end position="39"/>
    </location>
</feature>
<reference evidence="10 11" key="1">
    <citation type="submission" date="2020-02" db="EMBL/GenBank/DDBJ databases">
        <authorList>
            <person name="Dziuba M."/>
            <person name="Kuznetsov B."/>
            <person name="Mardanov A."/>
            <person name="Ravin N."/>
            <person name="Grouzdev D."/>
        </authorList>
    </citation>
    <scope>NUCLEOTIDE SEQUENCE [LARGE SCALE GENOMIC DNA]</scope>
    <source>
        <strain evidence="10 11">SpK</strain>
    </source>
</reference>
<gene>
    <name evidence="10" type="ORF">G4223_10335</name>
</gene>
<sequence>MRVGSWRQVWGRRAVLGIPYVWLLLFFLVPLLIVAKISISEIRVGVPPYEPLLEFADGAFIGVRATVTNFVLLFEDDLYVSAYFQSLTIAGVSTLLCLLIGYPMALAIARARPERRPPLLLLVILPFWTSFLIRVYAWMGILKDEGLLNGVLMWLGVISEPLVILNTDTAVYIGIVYSYLPFMVLPLYATLEKLDPSLLEAAADLGARPIRAFWSVTLPLSVPGIVAGSLLVFVPAVGEYVIPDLLGGGDTQMLGKALWDMFALNRDWPSAAALAVAMLAALALPIALFQKWQSKLDNPEGQE</sequence>
<dbReference type="EMBL" id="JAAIYP010000037">
    <property type="protein sequence ID" value="NFV80506.1"/>
    <property type="molecule type" value="Genomic_DNA"/>
</dbReference>
<feature type="transmembrane region" description="Helical" evidence="8">
    <location>
        <begin position="268"/>
        <end position="289"/>
    </location>
</feature>
<dbReference type="PANTHER" id="PTHR42929">
    <property type="entry name" value="INNER MEMBRANE ABC TRANSPORTER PERMEASE PROTEIN YDCU-RELATED-RELATED"/>
    <property type="match status" value="1"/>
</dbReference>
<dbReference type="GO" id="GO:0055085">
    <property type="term" value="P:transmembrane transport"/>
    <property type="evidence" value="ECO:0007669"/>
    <property type="project" value="InterPro"/>
</dbReference>
<evidence type="ECO:0000256" key="6">
    <source>
        <dbReference type="ARBA" id="ARBA00022989"/>
    </source>
</evidence>
<evidence type="ECO:0000256" key="8">
    <source>
        <dbReference type="RuleBase" id="RU363032"/>
    </source>
</evidence>
<dbReference type="InterPro" id="IPR000515">
    <property type="entry name" value="MetI-like"/>
</dbReference>
<evidence type="ECO:0000256" key="4">
    <source>
        <dbReference type="ARBA" id="ARBA00022475"/>
    </source>
</evidence>
<evidence type="ECO:0000256" key="1">
    <source>
        <dbReference type="ARBA" id="ARBA00004651"/>
    </source>
</evidence>
<name>A0A7C9UUR9_9PROT</name>
<keyword evidence="3 8" id="KW-0813">Transport</keyword>
<dbReference type="SUPFAM" id="SSF161098">
    <property type="entry name" value="MetI-like"/>
    <property type="match status" value="1"/>
</dbReference>
<evidence type="ECO:0000313" key="11">
    <source>
        <dbReference type="Proteomes" id="UP000480684"/>
    </source>
</evidence>
<evidence type="ECO:0000256" key="3">
    <source>
        <dbReference type="ARBA" id="ARBA00022448"/>
    </source>
</evidence>
<evidence type="ECO:0000256" key="2">
    <source>
        <dbReference type="ARBA" id="ARBA00007069"/>
    </source>
</evidence>
<dbReference type="PANTHER" id="PTHR42929:SF3">
    <property type="entry name" value="PUTRESCINE TRANSPORT SYSTEM PERMEASE PROTEIN POTH"/>
    <property type="match status" value="1"/>
</dbReference>
<keyword evidence="4" id="KW-1003">Cell membrane</keyword>
<keyword evidence="11" id="KW-1185">Reference proteome</keyword>
<evidence type="ECO:0000256" key="7">
    <source>
        <dbReference type="ARBA" id="ARBA00023136"/>
    </source>
</evidence>
<dbReference type="InterPro" id="IPR035906">
    <property type="entry name" value="MetI-like_sf"/>
</dbReference>
<dbReference type="RefSeq" id="WP_163678889.1">
    <property type="nucleotide sequence ID" value="NZ_JAAIYP010000037.1"/>
</dbReference>
<protein>
    <submittedName>
        <fullName evidence="10">ABC transporter permease subunit</fullName>
    </submittedName>
</protein>
<keyword evidence="7 8" id="KW-0472">Membrane</keyword>
<feature type="transmembrane region" description="Helical" evidence="8">
    <location>
        <begin position="212"/>
        <end position="237"/>
    </location>
</feature>
<comment type="caution">
    <text evidence="10">The sequence shown here is derived from an EMBL/GenBank/DDBJ whole genome shotgun (WGS) entry which is preliminary data.</text>
</comment>
<feature type="transmembrane region" description="Helical" evidence="8">
    <location>
        <begin position="82"/>
        <end position="107"/>
    </location>
</feature>
<feature type="transmembrane region" description="Helical" evidence="8">
    <location>
        <begin position="119"/>
        <end position="139"/>
    </location>
</feature>
<comment type="similarity">
    <text evidence="2">Belongs to the binding-protein-dependent transport system permease family. CysTW subfamily.</text>
</comment>
<dbReference type="Pfam" id="PF00528">
    <property type="entry name" value="BPD_transp_1"/>
    <property type="match status" value="1"/>
</dbReference>
<keyword evidence="6 8" id="KW-1133">Transmembrane helix</keyword>
<dbReference type="GO" id="GO:0005886">
    <property type="term" value="C:plasma membrane"/>
    <property type="evidence" value="ECO:0007669"/>
    <property type="project" value="UniProtKB-SubCell"/>
</dbReference>
<feature type="domain" description="ABC transmembrane type-1" evidence="9">
    <location>
        <begin position="83"/>
        <end position="289"/>
    </location>
</feature>
<evidence type="ECO:0000259" key="9">
    <source>
        <dbReference type="PROSITE" id="PS50928"/>
    </source>
</evidence>
<proteinExistence type="inferred from homology"/>
<organism evidence="10 11">
    <name type="scientific">Magnetospirillum aberrantis SpK</name>
    <dbReference type="NCBI Taxonomy" id="908842"/>
    <lineage>
        <taxon>Bacteria</taxon>
        <taxon>Pseudomonadati</taxon>
        <taxon>Pseudomonadota</taxon>
        <taxon>Alphaproteobacteria</taxon>
        <taxon>Rhodospirillales</taxon>
        <taxon>Rhodospirillaceae</taxon>
        <taxon>Magnetospirillum</taxon>
    </lineage>
</organism>
<keyword evidence="5 8" id="KW-0812">Transmembrane</keyword>
<dbReference type="Gene3D" id="1.10.3720.10">
    <property type="entry name" value="MetI-like"/>
    <property type="match status" value="1"/>
</dbReference>
<dbReference type="CDD" id="cd06261">
    <property type="entry name" value="TM_PBP2"/>
    <property type="match status" value="1"/>
</dbReference>
<dbReference type="PROSITE" id="PS50928">
    <property type="entry name" value="ABC_TM1"/>
    <property type="match status" value="1"/>
</dbReference>
<dbReference type="AlphaFoldDB" id="A0A7C9UUR9"/>